<evidence type="ECO:0000313" key="2">
    <source>
        <dbReference type="EMBL" id="TCC10063.1"/>
    </source>
</evidence>
<dbReference type="AlphaFoldDB" id="A0A4R0HI08"/>
<reference evidence="2 3" key="1">
    <citation type="submission" date="2019-02" db="EMBL/GenBank/DDBJ databases">
        <title>Kribbella capetownensis sp. nov. and Kribbella speibonae sp. nov., isolated from soil.</title>
        <authorList>
            <person name="Curtis S.M."/>
            <person name="Norton I."/>
            <person name="Everest G.J."/>
            <person name="Meyers P.R."/>
        </authorList>
    </citation>
    <scope>NUCLEOTIDE SEQUENCE [LARGE SCALE GENOMIC DNA]</scope>
    <source>
        <strain evidence="2 3">KCTC 29219</strain>
    </source>
</reference>
<feature type="compositionally biased region" description="Basic residues" evidence="1">
    <location>
        <begin position="12"/>
        <end position="30"/>
    </location>
</feature>
<dbReference type="Gene3D" id="3.30.460.10">
    <property type="entry name" value="Beta Polymerase, domain 2"/>
    <property type="match status" value="1"/>
</dbReference>
<name>A0A4R0HI08_9ACTN</name>
<keyword evidence="3" id="KW-1185">Reference proteome</keyword>
<accession>A0A4R0HI08</accession>
<protein>
    <submittedName>
        <fullName evidence="2">Uncharacterized protein</fullName>
    </submittedName>
</protein>
<feature type="region of interest" description="Disordered" evidence="1">
    <location>
        <begin position="1"/>
        <end position="117"/>
    </location>
</feature>
<feature type="region of interest" description="Disordered" evidence="1">
    <location>
        <begin position="332"/>
        <end position="359"/>
    </location>
</feature>
<dbReference type="EMBL" id="SJJZ01000001">
    <property type="protein sequence ID" value="TCC10063.1"/>
    <property type="molecule type" value="Genomic_DNA"/>
</dbReference>
<organism evidence="2 3">
    <name type="scientific">Kribbella soli</name>
    <dbReference type="NCBI Taxonomy" id="1124743"/>
    <lineage>
        <taxon>Bacteria</taxon>
        <taxon>Bacillati</taxon>
        <taxon>Actinomycetota</taxon>
        <taxon>Actinomycetes</taxon>
        <taxon>Propionibacteriales</taxon>
        <taxon>Kribbellaceae</taxon>
        <taxon>Kribbella</taxon>
    </lineage>
</organism>
<dbReference type="OrthoDB" id="4484802at2"/>
<feature type="compositionally biased region" description="Low complexity" evidence="1">
    <location>
        <begin position="332"/>
        <end position="342"/>
    </location>
</feature>
<dbReference type="InterPro" id="IPR043519">
    <property type="entry name" value="NT_sf"/>
</dbReference>
<evidence type="ECO:0000313" key="3">
    <source>
        <dbReference type="Proteomes" id="UP000292346"/>
    </source>
</evidence>
<dbReference type="Proteomes" id="UP000292346">
    <property type="component" value="Unassembled WGS sequence"/>
</dbReference>
<proteinExistence type="predicted"/>
<evidence type="ECO:0000256" key="1">
    <source>
        <dbReference type="SAM" id="MobiDB-lite"/>
    </source>
</evidence>
<comment type="caution">
    <text evidence="2">The sequence shown here is derived from an EMBL/GenBank/DDBJ whole genome shotgun (WGS) entry which is preliminary data.</text>
</comment>
<sequence>MRPHPRNEPRPVPRRPLHPHHRLTRHRRHTFSTPDRPTRLGPTRISTTPPPQGHHPHPFRNPPELSTDPKSHPTATTQLPTVEEPPTDQGDQMPGALPPTPKSLHEALNNTRPLNWGDKVGSADEIARKYGPDATQQSLSMLGRVVAVEPAVTDQFLDSLPPSASPYQLSRRVKSPESLARKIADWEQVNDRQAIDDLLRYTVLTGQSDEVVAAARRTVDSLNDRGWRVRYAMHSYTEGSRYKGLHANLSVPGSPRVEVQFHSVASAKVKELTTPWYEIERSATATAVERSEARQRCCEASATLEPPRGIDELTRLGGKRVKVNNYIEYRMPAGQPPLSSAPQAPPHPTRIERNGGIAR</sequence>
<feature type="compositionally biased region" description="Basic and acidic residues" evidence="1">
    <location>
        <begin position="1"/>
        <end position="11"/>
    </location>
</feature>
<gene>
    <name evidence="2" type="ORF">E0H45_01640</name>
</gene>